<dbReference type="PANTHER" id="PTHR23015">
    <property type="entry name" value="UNCHARACTERIZED C.ELEGANS PROTEIN"/>
    <property type="match status" value="1"/>
</dbReference>
<dbReference type="Proteomes" id="UP000095282">
    <property type="component" value="Unplaced"/>
</dbReference>
<reference evidence="3" key="1">
    <citation type="submission" date="2016-11" db="UniProtKB">
        <authorList>
            <consortium name="WormBaseParasite"/>
        </authorList>
    </citation>
    <scope>IDENTIFICATION</scope>
</reference>
<feature type="domain" description="DUF38" evidence="1">
    <location>
        <begin position="157"/>
        <end position="288"/>
    </location>
</feature>
<dbReference type="Pfam" id="PF01827">
    <property type="entry name" value="FTH"/>
    <property type="match status" value="1"/>
</dbReference>
<evidence type="ECO:0000313" key="3">
    <source>
        <dbReference type="WBParaSite" id="Csp11.Scaffold629.g13399.t1"/>
    </source>
</evidence>
<dbReference type="WBParaSite" id="Csp11.Scaffold629.g13399.t1">
    <property type="protein sequence ID" value="Csp11.Scaffold629.g13399.t1"/>
    <property type="gene ID" value="Csp11.Scaffold629.g13399"/>
</dbReference>
<dbReference type="InterPro" id="IPR002900">
    <property type="entry name" value="DUF38/FTH_CAE_spp"/>
</dbReference>
<dbReference type="AlphaFoldDB" id="A0A1I7TZN6"/>
<dbReference type="InterPro" id="IPR040161">
    <property type="entry name" value="FB224"/>
</dbReference>
<name>A0A1I7TZN6_9PELO</name>
<organism evidence="2 3">
    <name type="scientific">Caenorhabditis tropicalis</name>
    <dbReference type="NCBI Taxonomy" id="1561998"/>
    <lineage>
        <taxon>Eukaryota</taxon>
        <taxon>Metazoa</taxon>
        <taxon>Ecdysozoa</taxon>
        <taxon>Nematoda</taxon>
        <taxon>Chromadorea</taxon>
        <taxon>Rhabditida</taxon>
        <taxon>Rhabditina</taxon>
        <taxon>Rhabditomorpha</taxon>
        <taxon>Rhabditoidea</taxon>
        <taxon>Rhabditidae</taxon>
        <taxon>Peloderinae</taxon>
        <taxon>Caenorhabditis</taxon>
    </lineage>
</organism>
<dbReference type="GO" id="GO:0045087">
    <property type="term" value="P:innate immune response"/>
    <property type="evidence" value="ECO:0007669"/>
    <property type="project" value="TreeGrafter"/>
</dbReference>
<evidence type="ECO:0000259" key="1">
    <source>
        <dbReference type="Pfam" id="PF01827"/>
    </source>
</evidence>
<keyword evidence="2" id="KW-1185">Reference proteome</keyword>
<protein>
    <submittedName>
        <fullName evidence="3">FTH domain-containing protein</fullName>
    </submittedName>
</protein>
<proteinExistence type="predicted"/>
<accession>A0A1I7TZN6</accession>
<sequence>MEGNIQKFTNRLCRCRHCAMYEFKNREDVKSFDAEILRPAWTEVGRLIGAHPINISLVYRERSVMLHINDLRIKYCAPHRTSLNHSNLVHIELRRNIDNYPPTGPDASISLKTTSEFFLKKPVIDTCFFLEMPRMKVEELRINSYRGRYRKNDFIHETFDAFHISGIQPVQVKKLVITVKEQDHLMMILPCFQPEALEELHLSFPMHGDSSLDFGLSEGLVSSRVWNNMKILKMNGLKIDFTPYMRHFQHFVEFWIVVETLSNSDVLEFTKIVLNAPNLIHAQIDVEKGDDLSEGSLKWKSILRNEFLYLKIEGKRITFRFENAES</sequence>
<evidence type="ECO:0000313" key="2">
    <source>
        <dbReference type="Proteomes" id="UP000095282"/>
    </source>
</evidence>
<dbReference type="PANTHER" id="PTHR23015:SF4">
    <property type="entry name" value="DUF38 DOMAIN-CONTAINING PROTEIN-RELATED"/>
    <property type="match status" value="1"/>
</dbReference>